<dbReference type="PANTHER" id="PTHR42796:SF7">
    <property type="entry name" value="2-DEHYDRO-3-DEOXY-D-ARABINONATE DEHYDRATASE"/>
    <property type="match status" value="1"/>
</dbReference>
<dbReference type="InterPro" id="IPR011234">
    <property type="entry name" value="Fumarylacetoacetase-like_C"/>
</dbReference>
<evidence type="ECO:0000256" key="1">
    <source>
        <dbReference type="ARBA" id="ARBA00010211"/>
    </source>
</evidence>
<dbReference type="GO" id="GO:0016787">
    <property type="term" value="F:hydrolase activity"/>
    <property type="evidence" value="ECO:0007669"/>
    <property type="project" value="UniProtKB-KW"/>
</dbReference>
<comment type="similarity">
    <text evidence="1">Belongs to the FAH family.</text>
</comment>
<dbReference type="Proteomes" id="UP001597414">
    <property type="component" value="Unassembled WGS sequence"/>
</dbReference>
<dbReference type="InterPro" id="IPR051121">
    <property type="entry name" value="FAH"/>
</dbReference>
<keyword evidence="2" id="KW-0479">Metal-binding</keyword>
<gene>
    <name evidence="4" type="ORF">ACFSKV_16140</name>
</gene>
<dbReference type="RefSeq" id="WP_380805001.1">
    <property type="nucleotide sequence ID" value="NZ_JBHUIV010000020.1"/>
</dbReference>
<accession>A0ABW5BB00</accession>
<comment type="caution">
    <text evidence="4">The sequence shown here is derived from an EMBL/GenBank/DDBJ whole genome shotgun (WGS) entry which is preliminary data.</text>
</comment>
<keyword evidence="4" id="KW-0378">Hydrolase</keyword>
<keyword evidence="5" id="KW-1185">Reference proteome</keyword>
<dbReference type="SUPFAM" id="SSF56529">
    <property type="entry name" value="FAH"/>
    <property type="match status" value="1"/>
</dbReference>
<feature type="domain" description="Fumarylacetoacetase-like C-terminal" evidence="3">
    <location>
        <begin position="98"/>
        <end position="273"/>
    </location>
</feature>
<dbReference type="Gene3D" id="3.90.850.10">
    <property type="entry name" value="Fumarylacetoacetase-like, C-terminal domain"/>
    <property type="match status" value="1"/>
</dbReference>
<evidence type="ECO:0000259" key="3">
    <source>
        <dbReference type="Pfam" id="PF01557"/>
    </source>
</evidence>
<dbReference type="InterPro" id="IPR036663">
    <property type="entry name" value="Fumarylacetoacetase_C_sf"/>
</dbReference>
<dbReference type="Pfam" id="PF01557">
    <property type="entry name" value="FAA_hydrolase"/>
    <property type="match status" value="1"/>
</dbReference>
<proteinExistence type="inferred from homology"/>
<dbReference type="EMBL" id="JBHUIV010000020">
    <property type="protein sequence ID" value="MFD2203108.1"/>
    <property type="molecule type" value="Genomic_DNA"/>
</dbReference>
<name>A0ABW5BB00_9BACT</name>
<sequence>MKLYKSLNDIFIESEGKFYLAETRNWDQLINQDKLYQNLKKLLNPENEVNWSPESLQAPIGSQEVWAAGVTYFRSREARMEESKESGADVFYSKVYEAERPELFFKSTHYRVANPGGKVNIRKDSKWNVPEPELTLFINSSGNIVGYTIGNDMSSRDIEGENPLYLPQAKCYDFSAAIGPCLWIPESPIHQDTKIHMQIERNWKTVFEGEISINQMKRTHQELAEFLTREMSFPQGVYLMTGTCLVPDDSFTLLENDKVSISIDGIGTLENYISYKHSSQ</sequence>
<evidence type="ECO:0000256" key="2">
    <source>
        <dbReference type="ARBA" id="ARBA00022723"/>
    </source>
</evidence>
<organism evidence="4 5">
    <name type="scientific">Shivajiella indica</name>
    <dbReference type="NCBI Taxonomy" id="872115"/>
    <lineage>
        <taxon>Bacteria</taxon>
        <taxon>Pseudomonadati</taxon>
        <taxon>Bacteroidota</taxon>
        <taxon>Cytophagia</taxon>
        <taxon>Cytophagales</taxon>
        <taxon>Cyclobacteriaceae</taxon>
        <taxon>Shivajiella</taxon>
    </lineage>
</organism>
<dbReference type="PANTHER" id="PTHR42796">
    <property type="entry name" value="FUMARYLACETOACETATE HYDROLASE DOMAIN-CONTAINING PROTEIN 2A-RELATED"/>
    <property type="match status" value="1"/>
</dbReference>
<protein>
    <submittedName>
        <fullName evidence="4">Fumarylacetoacetate hydrolase family protein</fullName>
    </submittedName>
</protein>
<evidence type="ECO:0000313" key="5">
    <source>
        <dbReference type="Proteomes" id="UP001597414"/>
    </source>
</evidence>
<evidence type="ECO:0000313" key="4">
    <source>
        <dbReference type="EMBL" id="MFD2203108.1"/>
    </source>
</evidence>
<reference evidence="5" key="1">
    <citation type="journal article" date="2019" name="Int. J. Syst. Evol. Microbiol.">
        <title>The Global Catalogue of Microorganisms (GCM) 10K type strain sequencing project: providing services to taxonomists for standard genome sequencing and annotation.</title>
        <authorList>
            <consortium name="The Broad Institute Genomics Platform"/>
            <consortium name="The Broad Institute Genome Sequencing Center for Infectious Disease"/>
            <person name="Wu L."/>
            <person name="Ma J."/>
        </authorList>
    </citation>
    <scope>NUCLEOTIDE SEQUENCE [LARGE SCALE GENOMIC DNA]</scope>
    <source>
        <strain evidence="5">KCTC 19812</strain>
    </source>
</reference>